<dbReference type="GO" id="GO:0008684">
    <property type="term" value="F:2-oxopent-4-enoate hydratase activity"/>
    <property type="evidence" value="ECO:0007669"/>
    <property type="project" value="TreeGrafter"/>
</dbReference>
<dbReference type="PANTHER" id="PTHR30143">
    <property type="entry name" value="ACID HYDRATASE"/>
    <property type="match status" value="1"/>
</dbReference>
<comment type="caution">
    <text evidence="3">The sequence shown here is derived from an EMBL/GenBank/DDBJ whole genome shotgun (WGS) entry which is preliminary data.</text>
</comment>
<dbReference type="EMBL" id="RHHT01000030">
    <property type="protein sequence ID" value="RNB77525.1"/>
    <property type="molecule type" value="Genomic_DNA"/>
</dbReference>
<dbReference type="GO" id="GO:0005737">
    <property type="term" value="C:cytoplasm"/>
    <property type="evidence" value="ECO:0007669"/>
    <property type="project" value="TreeGrafter"/>
</dbReference>
<sequence>MKQVIDVIATELLEAERSRLPIAPITERYADLDVTDAYEIQLEVTRRKLAEGRTVIGKKVGLTSVAMQKMLGVDEPDYGHLLDDMRVEDGDTVDTSEMLRPRVEAEIGFVLSQDLVGPNVTYLDVLMATKYLVPTIEIIDSRIADWKIKLIDTVADNGSSAKVVVGKKISAIDGIDIGSVGMSFYKNDELIATGAGAAALGHPAHAVAWLANKLHEFGIQLKAGELILPGALSAAVNVEPGDNIVAQFGSLGSVSVKFK</sequence>
<dbReference type="InterPro" id="IPR036663">
    <property type="entry name" value="Fumarylacetoacetase_C_sf"/>
</dbReference>
<accession>A0A3M8CRN0</accession>
<dbReference type="PANTHER" id="PTHR30143:SF0">
    <property type="entry name" value="2-KETO-4-PENTENOATE HYDRATASE"/>
    <property type="match status" value="1"/>
</dbReference>
<organism evidence="3 4">
    <name type="scientific">Brevibacillus panacihumi</name>
    <dbReference type="NCBI Taxonomy" id="497735"/>
    <lineage>
        <taxon>Bacteria</taxon>
        <taxon>Bacillati</taxon>
        <taxon>Bacillota</taxon>
        <taxon>Bacilli</taxon>
        <taxon>Bacillales</taxon>
        <taxon>Paenibacillaceae</taxon>
        <taxon>Brevibacillus</taxon>
    </lineage>
</organism>
<reference evidence="3 4" key="1">
    <citation type="submission" date="2018-10" db="EMBL/GenBank/DDBJ databases">
        <title>Phylogenomics of Brevibacillus.</title>
        <authorList>
            <person name="Dunlap C."/>
        </authorList>
    </citation>
    <scope>NUCLEOTIDE SEQUENCE [LARGE SCALE GENOMIC DNA]</scope>
    <source>
        <strain evidence="3 4">JCM 15085</strain>
    </source>
</reference>
<dbReference type="AlphaFoldDB" id="A0A3M8CRN0"/>
<evidence type="ECO:0000313" key="4">
    <source>
        <dbReference type="Proteomes" id="UP000281915"/>
    </source>
</evidence>
<name>A0A3M8CRN0_9BACL</name>
<dbReference type="RefSeq" id="WP_122914026.1">
    <property type="nucleotide sequence ID" value="NZ_RHHT01000030.1"/>
</dbReference>
<dbReference type="Proteomes" id="UP000281915">
    <property type="component" value="Unassembled WGS sequence"/>
</dbReference>
<evidence type="ECO:0000256" key="1">
    <source>
        <dbReference type="ARBA" id="ARBA00023239"/>
    </source>
</evidence>
<dbReference type="InterPro" id="IPR050772">
    <property type="entry name" value="Hydratase-Decarb/MhpD_sf"/>
</dbReference>
<feature type="domain" description="Fumarylacetoacetase-like C-terminal" evidence="2">
    <location>
        <begin position="92"/>
        <end position="255"/>
    </location>
</feature>
<gene>
    <name evidence="3" type="ORF">EDM58_14785</name>
</gene>
<dbReference type="Gene3D" id="3.90.850.10">
    <property type="entry name" value="Fumarylacetoacetase-like, C-terminal domain"/>
    <property type="match status" value="1"/>
</dbReference>
<proteinExistence type="predicted"/>
<dbReference type="Pfam" id="PF01557">
    <property type="entry name" value="FAA_hydrolase"/>
    <property type="match status" value="1"/>
</dbReference>
<keyword evidence="1" id="KW-0456">Lyase</keyword>
<evidence type="ECO:0000313" key="3">
    <source>
        <dbReference type="EMBL" id="RNB77525.1"/>
    </source>
</evidence>
<protein>
    <submittedName>
        <fullName evidence="3">2-keto-4-pentenoate hydratase</fullName>
    </submittedName>
</protein>
<dbReference type="InterPro" id="IPR011234">
    <property type="entry name" value="Fumarylacetoacetase-like_C"/>
</dbReference>
<dbReference type="SUPFAM" id="SSF56529">
    <property type="entry name" value="FAH"/>
    <property type="match status" value="1"/>
</dbReference>
<evidence type="ECO:0000259" key="2">
    <source>
        <dbReference type="Pfam" id="PF01557"/>
    </source>
</evidence>